<feature type="binding site" evidence="5">
    <location>
        <begin position="76"/>
        <end position="78"/>
    </location>
    <ligand>
        <name>substrate</name>
    </ligand>
</feature>
<evidence type="ECO:0000256" key="2">
    <source>
        <dbReference type="ARBA" id="ARBA00022964"/>
    </source>
</evidence>
<keyword evidence="9" id="KW-1185">Reference proteome</keyword>
<gene>
    <name evidence="8" type="ORF">BAR1_15740</name>
</gene>
<feature type="binding site" evidence="6">
    <location>
        <position position="128"/>
    </location>
    <ligand>
        <name>Fe cation</name>
        <dbReference type="ChEBI" id="CHEBI:24875"/>
        <note>catalytic</note>
    </ligand>
</feature>
<name>A0A347UK77_9RHOB</name>
<dbReference type="SUPFAM" id="SSF51197">
    <property type="entry name" value="Clavaminate synthase-like"/>
    <property type="match status" value="1"/>
</dbReference>
<dbReference type="Pfam" id="PF13532">
    <property type="entry name" value="2OG-FeII_Oxy_2"/>
    <property type="match status" value="1"/>
</dbReference>
<dbReference type="InterPro" id="IPR027450">
    <property type="entry name" value="AlkB-like"/>
</dbReference>
<dbReference type="GO" id="GO:0005737">
    <property type="term" value="C:cytoplasm"/>
    <property type="evidence" value="ECO:0007669"/>
    <property type="project" value="TreeGrafter"/>
</dbReference>
<dbReference type="PROSITE" id="PS51471">
    <property type="entry name" value="FE2OG_OXY"/>
    <property type="match status" value="1"/>
</dbReference>
<dbReference type="Proteomes" id="UP000261704">
    <property type="component" value="Chromosome"/>
</dbReference>
<dbReference type="InterPro" id="IPR037151">
    <property type="entry name" value="AlkB-like_sf"/>
</dbReference>
<evidence type="ECO:0000313" key="9">
    <source>
        <dbReference type="Proteomes" id="UP000261704"/>
    </source>
</evidence>
<proteinExistence type="predicted"/>
<accession>A0A347UK77</accession>
<evidence type="ECO:0000256" key="6">
    <source>
        <dbReference type="PIRSR" id="PIRSR604574-2"/>
    </source>
</evidence>
<feature type="binding site" evidence="5">
    <location>
        <begin position="115"/>
        <end position="117"/>
    </location>
    <ligand>
        <name>2-oxoglutarate</name>
        <dbReference type="ChEBI" id="CHEBI:16810"/>
    </ligand>
</feature>
<feature type="binding site" evidence="6">
    <location>
        <position position="182"/>
    </location>
    <ligand>
        <name>Fe cation</name>
        <dbReference type="ChEBI" id="CHEBI:24875"/>
        <note>catalytic</note>
    </ligand>
</feature>
<dbReference type="AlphaFoldDB" id="A0A347UK77"/>
<evidence type="ECO:0000256" key="5">
    <source>
        <dbReference type="PIRSR" id="PIRSR604574-1"/>
    </source>
</evidence>
<dbReference type="InterPro" id="IPR005123">
    <property type="entry name" value="Oxoglu/Fe-dep_dioxygenase_dom"/>
</dbReference>
<evidence type="ECO:0000256" key="4">
    <source>
        <dbReference type="ARBA" id="ARBA00023004"/>
    </source>
</evidence>
<dbReference type="GO" id="GO:0008198">
    <property type="term" value="F:ferrous iron binding"/>
    <property type="evidence" value="ECO:0007669"/>
    <property type="project" value="TreeGrafter"/>
</dbReference>
<dbReference type="InterPro" id="IPR004574">
    <property type="entry name" value="Alkb"/>
</dbReference>
<dbReference type="GO" id="GO:0035516">
    <property type="term" value="F:broad specificity oxidative DNA demethylase activity"/>
    <property type="evidence" value="ECO:0007669"/>
    <property type="project" value="TreeGrafter"/>
</dbReference>
<evidence type="ECO:0000256" key="3">
    <source>
        <dbReference type="ARBA" id="ARBA00023002"/>
    </source>
</evidence>
<dbReference type="Gene3D" id="2.60.120.590">
    <property type="entry name" value="Alpha-ketoglutarate-dependent dioxygenase AlkB-like"/>
    <property type="match status" value="1"/>
</dbReference>
<feature type="domain" description="Fe2OG dioxygenase" evidence="7">
    <location>
        <begin position="108"/>
        <end position="209"/>
    </location>
</feature>
<dbReference type="OrthoDB" id="9796932at2"/>
<keyword evidence="4 6" id="KW-0408">Iron</keyword>
<evidence type="ECO:0000259" key="7">
    <source>
        <dbReference type="PROSITE" id="PS51471"/>
    </source>
</evidence>
<feature type="binding site" evidence="5">
    <location>
        <position position="130"/>
    </location>
    <ligand>
        <name>substrate</name>
    </ligand>
</feature>
<sequence length="209" mass="22937">MVCKGDTTPEPTLRVRGFEIYKGVLDASAQAVMISDLREVMRLAPPFSPDTPYGKPMSVRMTSAGEYGWYSDATGYRYENRHPLGTKWPPIPESALKVWQQVAGVARAPESCLINFYGEGAKMGMHRDTDEADMHWPVVSISLGDDGLFRMGGEQRKGTTDTLWLNSGDVVVIGGAARKAYHGVDRIRFGSCGLLPRGGRVNVTLRVVT</sequence>
<evidence type="ECO:0000256" key="1">
    <source>
        <dbReference type="ARBA" id="ARBA00022723"/>
    </source>
</evidence>
<dbReference type="EMBL" id="CP032125">
    <property type="protein sequence ID" value="AXX99255.1"/>
    <property type="molecule type" value="Genomic_DNA"/>
</dbReference>
<feature type="binding site" evidence="5">
    <location>
        <position position="156"/>
    </location>
    <ligand>
        <name>substrate</name>
    </ligand>
</feature>
<keyword evidence="2 8" id="KW-0223">Dioxygenase</keyword>
<feature type="binding site" evidence="5">
    <location>
        <position position="69"/>
    </location>
    <ligand>
        <name>substrate</name>
    </ligand>
</feature>
<dbReference type="PANTHER" id="PTHR16557">
    <property type="entry name" value="ALKYLATED DNA REPAIR PROTEIN ALKB-RELATED"/>
    <property type="match status" value="1"/>
</dbReference>
<evidence type="ECO:0000313" key="8">
    <source>
        <dbReference type="EMBL" id="AXX99255.1"/>
    </source>
</evidence>
<dbReference type="PANTHER" id="PTHR16557:SF2">
    <property type="entry name" value="NUCLEIC ACID DIOXYGENASE ALKBH1"/>
    <property type="match status" value="1"/>
</dbReference>
<reference evidence="8 9" key="1">
    <citation type="submission" date="2018-09" db="EMBL/GenBank/DDBJ databases">
        <title>Profundibacter amoris BAR1 gen. nov., sp. nov., a new member of the Roseobacter clade isolated at Lokis Castle Vent Field on the Arctic Mid-Oceanic Ridge.</title>
        <authorList>
            <person name="Le Moine Bauer S."/>
            <person name="Sjoeberg A.G."/>
            <person name="L'Haridon S."/>
            <person name="Stokke R."/>
            <person name="Roalkvam I."/>
            <person name="Steen I.H."/>
            <person name="Dahle H."/>
        </authorList>
    </citation>
    <scope>NUCLEOTIDE SEQUENCE [LARGE SCALE GENOMIC DNA]</scope>
    <source>
        <strain evidence="8 9">BAR1</strain>
    </source>
</reference>
<protein>
    <submittedName>
        <fullName evidence="8">Alpha-ketoglutarate-dependent dioxygenase AlkB</fullName>
    </submittedName>
</protein>
<dbReference type="GO" id="GO:0035513">
    <property type="term" value="P:oxidative RNA demethylation"/>
    <property type="evidence" value="ECO:0007669"/>
    <property type="project" value="TreeGrafter"/>
</dbReference>
<comment type="cofactor">
    <cofactor evidence="6">
        <name>Fe(2+)</name>
        <dbReference type="ChEBI" id="CHEBI:29033"/>
    </cofactor>
    <text evidence="6">Binds 1 Fe(2+) ion per subunit.</text>
</comment>
<keyword evidence="3" id="KW-0560">Oxidoreductase</keyword>
<keyword evidence="1 6" id="KW-0479">Metal-binding</keyword>
<organism evidence="8 9">
    <name type="scientific">Profundibacter amoris</name>
    <dbReference type="NCBI Taxonomy" id="2171755"/>
    <lineage>
        <taxon>Bacteria</taxon>
        <taxon>Pseudomonadati</taxon>
        <taxon>Pseudomonadota</taxon>
        <taxon>Alphaproteobacteria</taxon>
        <taxon>Rhodobacterales</taxon>
        <taxon>Paracoccaceae</taxon>
        <taxon>Profundibacter</taxon>
    </lineage>
</organism>
<dbReference type="GO" id="GO:0035515">
    <property type="term" value="F:oxidative RNA demethylase activity"/>
    <property type="evidence" value="ECO:0007669"/>
    <property type="project" value="TreeGrafter"/>
</dbReference>
<feature type="binding site" evidence="6">
    <location>
        <position position="126"/>
    </location>
    <ligand>
        <name>Fe cation</name>
        <dbReference type="ChEBI" id="CHEBI:24875"/>
        <note>catalytic</note>
    </ligand>
</feature>
<dbReference type="KEGG" id="pamo:BAR1_15740"/>
<feature type="binding site" evidence="5">
    <location>
        <begin position="200"/>
        <end position="206"/>
    </location>
    <ligand>
        <name>2-oxoglutarate</name>
        <dbReference type="ChEBI" id="CHEBI:16810"/>
    </ligand>
</feature>